<keyword evidence="1" id="KW-0812">Transmembrane</keyword>
<protein>
    <submittedName>
        <fullName evidence="3">Anti-sigma-K factor RskA</fullName>
    </submittedName>
</protein>
<dbReference type="Pfam" id="PF10099">
    <property type="entry name" value="RskA_C"/>
    <property type="match status" value="1"/>
</dbReference>
<evidence type="ECO:0000313" key="4">
    <source>
        <dbReference type="Proteomes" id="UP000199377"/>
    </source>
</evidence>
<dbReference type="OrthoDB" id="9816387at2"/>
<evidence type="ECO:0000313" key="3">
    <source>
        <dbReference type="EMBL" id="SFH78827.1"/>
    </source>
</evidence>
<sequence>MANPPDEIDAPDAAGEAAEYVLGTLDADARRAAVARMAADPAFAGTVRAWEGRLAPLAELAAEARPAIPPAWVWPAIEARLPGGASGASRAAPPRDADVIDLRQRLRYWRGTTAVAGLAAAAMLALLIVPPGALPFDPRPAPGPVADGPPAQAGTWVAVLQPGGDAPAFVAEVDLAAGTLSLRPLRPTPPPEGRVYEMWAVGGGRAQPVSLGLLGQGGEVALETLDGPVEGSVLAVSVEPEGGSPTGQPTGDVVFTGELIRAD</sequence>
<dbReference type="GO" id="GO:0006417">
    <property type="term" value="P:regulation of translation"/>
    <property type="evidence" value="ECO:0007669"/>
    <property type="project" value="TreeGrafter"/>
</dbReference>
<dbReference type="InterPro" id="IPR051474">
    <property type="entry name" value="Anti-sigma-K/W_factor"/>
</dbReference>
<reference evidence="3 4" key="1">
    <citation type="submission" date="2016-10" db="EMBL/GenBank/DDBJ databases">
        <authorList>
            <person name="de Groot N.N."/>
        </authorList>
    </citation>
    <scope>NUCLEOTIDE SEQUENCE [LARGE SCALE GENOMIC DNA]</scope>
    <source>
        <strain evidence="3 4">CGMCC 1.11030</strain>
    </source>
</reference>
<dbReference type="RefSeq" id="WP_092858160.1">
    <property type="nucleotide sequence ID" value="NZ_FOQH01000002.1"/>
</dbReference>
<accession>A0A1I3CWL8</accession>
<evidence type="ECO:0000259" key="2">
    <source>
        <dbReference type="Pfam" id="PF10099"/>
    </source>
</evidence>
<keyword evidence="1" id="KW-0472">Membrane</keyword>
<dbReference type="InterPro" id="IPR018764">
    <property type="entry name" value="RskA_C"/>
</dbReference>
<keyword evidence="4" id="KW-1185">Reference proteome</keyword>
<dbReference type="PANTHER" id="PTHR37461">
    <property type="entry name" value="ANTI-SIGMA-K FACTOR RSKA"/>
    <property type="match status" value="1"/>
</dbReference>
<dbReference type="STRING" id="1114924.SAMN05216258_102252"/>
<dbReference type="EMBL" id="FOQH01000002">
    <property type="protein sequence ID" value="SFH78827.1"/>
    <property type="molecule type" value="Genomic_DNA"/>
</dbReference>
<dbReference type="PANTHER" id="PTHR37461:SF1">
    <property type="entry name" value="ANTI-SIGMA-K FACTOR RSKA"/>
    <property type="match status" value="1"/>
</dbReference>
<dbReference type="GO" id="GO:0016989">
    <property type="term" value="F:sigma factor antagonist activity"/>
    <property type="evidence" value="ECO:0007669"/>
    <property type="project" value="TreeGrafter"/>
</dbReference>
<dbReference type="GO" id="GO:0005886">
    <property type="term" value="C:plasma membrane"/>
    <property type="evidence" value="ECO:0007669"/>
    <property type="project" value="InterPro"/>
</dbReference>
<organism evidence="3 4">
    <name type="scientific">Albimonas pacifica</name>
    <dbReference type="NCBI Taxonomy" id="1114924"/>
    <lineage>
        <taxon>Bacteria</taxon>
        <taxon>Pseudomonadati</taxon>
        <taxon>Pseudomonadota</taxon>
        <taxon>Alphaproteobacteria</taxon>
        <taxon>Rhodobacterales</taxon>
        <taxon>Paracoccaceae</taxon>
        <taxon>Albimonas</taxon>
    </lineage>
</organism>
<feature type="domain" description="Anti-sigma K factor RskA C-terminal" evidence="2">
    <location>
        <begin position="118"/>
        <end position="253"/>
    </location>
</feature>
<keyword evidence="1" id="KW-1133">Transmembrane helix</keyword>
<dbReference type="Proteomes" id="UP000199377">
    <property type="component" value="Unassembled WGS sequence"/>
</dbReference>
<name>A0A1I3CWL8_9RHOB</name>
<dbReference type="AlphaFoldDB" id="A0A1I3CWL8"/>
<proteinExistence type="predicted"/>
<feature type="transmembrane region" description="Helical" evidence="1">
    <location>
        <begin position="108"/>
        <end position="129"/>
    </location>
</feature>
<gene>
    <name evidence="3" type="ORF">SAMN05216258_102252</name>
</gene>
<evidence type="ECO:0000256" key="1">
    <source>
        <dbReference type="SAM" id="Phobius"/>
    </source>
</evidence>